<sequence>MASESQIPEQVSEDFGREYCSLVKAHHNCWRKDSEGPYDELLAWPTAAPPSIARPSAGGIGRLDSLPVELFTNILEGLDFQSLSVFSRTSVRANNAVQALPAYREVMQHARGALSVLAKTRLLAHHPASSLRRALRSRRCGGCNDFGGFLFLPTCERACVECLSRKLSFRLAMPDAIMTYFGLTEDQLTSSIPPLQVLPGNYAAEPQRMGDRVVELCNPGPLVSVRQARDLALRLGVCSNPAEARRFNKPNVYSKWARDSIPCGRDDGPLPSTIVRHMLPAAAADDFVGHGHGPSHVRFPFLRADGQVDRGRWCRGCMRTRSDFMMDKLPEDVVEERAKDSFGGCVATKITAMASRVWAEEEFLEHVKHCYGARVMASRWKGVHWEMKQRGFRPRKMAYVRHIDPKTYQPAPPLQRDDTYDDLETKEHRQYAGDLAEDEPQLRISVSMCKPKKALTYGRQPEK</sequence>
<name>A0AAN6SM26_9PEZI</name>
<accession>A0AAN6SM26</accession>
<dbReference type="EMBL" id="MU854623">
    <property type="protein sequence ID" value="KAK4032322.1"/>
    <property type="molecule type" value="Genomic_DNA"/>
</dbReference>
<evidence type="ECO:0000313" key="2">
    <source>
        <dbReference type="EMBL" id="KAK4032322.1"/>
    </source>
</evidence>
<comment type="caution">
    <text evidence="2">The sequence shown here is derived from an EMBL/GenBank/DDBJ whole genome shotgun (WGS) entry which is preliminary data.</text>
</comment>
<dbReference type="PROSITE" id="PS50181">
    <property type="entry name" value="FBOX"/>
    <property type="match status" value="1"/>
</dbReference>
<protein>
    <recommendedName>
        <fullName evidence="1">F-box domain-containing protein</fullName>
    </recommendedName>
</protein>
<dbReference type="AlphaFoldDB" id="A0AAN6SM26"/>
<organism evidence="2 3">
    <name type="scientific">Parachaetomium inaequale</name>
    <dbReference type="NCBI Taxonomy" id="2588326"/>
    <lineage>
        <taxon>Eukaryota</taxon>
        <taxon>Fungi</taxon>
        <taxon>Dikarya</taxon>
        <taxon>Ascomycota</taxon>
        <taxon>Pezizomycotina</taxon>
        <taxon>Sordariomycetes</taxon>
        <taxon>Sordariomycetidae</taxon>
        <taxon>Sordariales</taxon>
        <taxon>Chaetomiaceae</taxon>
        <taxon>Parachaetomium</taxon>
    </lineage>
</organism>
<proteinExistence type="predicted"/>
<dbReference type="Proteomes" id="UP001303115">
    <property type="component" value="Unassembled WGS sequence"/>
</dbReference>
<evidence type="ECO:0000259" key="1">
    <source>
        <dbReference type="PROSITE" id="PS50181"/>
    </source>
</evidence>
<dbReference type="Pfam" id="PF00646">
    <property type="entry name" value="F-box"/>
    <property type="match status" value="1"/>
</dbReference>
<reference evidence="3" key="1">
    <citation type="journal article" date="2023" name="Mol. Phylogenet. Evol.">
        <title>Genome-scale phylogeny and comparative genomics of the fungal order Sordariales.</title>
        <authorList>
            <person name="Hensen N."/>
            <person name="Bonometti L."/>
            <person name="Westerberg I."/>
            <person name="Brannstrom I.O."/>
            <person name="Guillou S."/>
            <person name="Cros-Aarteil S."/>
            <person name="Calhoun S."/>
            <person name="Haridas S."/>
            <person name="Kuo A."/>
            <person name="Mondo S."/>
            <person name="Pangilinan J."/>
            <person name="Riley R."/>
            <person name="LaButti K."/>
            <person name="Andreopoulos B."/>
            <person name="Lipzen A."/>
            <person name="Chen C."/>
            <person name="Yan M."/>
            <person name="Daum C."/>
            <person name="Ng V."/>
            <person name="Clum A."/>
            <person name="Steindorff A."/>
            <person name="Ohm R.A."/>
            <person name="Martin F."/>
            <person name="Silar P."/>
            <person name="Natvig D.O."/>
            <person name="Lalanne C."/>
            <person name="Gautier V."/>
            <person name="Ament-Velasquez S.L."/>
            <person name="Kruys A."/>
            <person name="Hutchinson M.I."/>
            <person name="Powell A.J."/>
            <person name="Barry K."/>
            <person name="Miller A.N."/>
            <person name="Grigoriev I.V."/>
            <person name="Debuchy R."/>
            <person name="Gladieux P."/>
            <person name="Hiltunen Thoren M."/>
            <person name="Johannesson H."/>
        </authorList>
    </citation>
    <scope>NUCLEOTIDE SEQUENCE [LARGE SCALE GENOMIC DNA]</scope>
    <source>
        <strain evidence="3">CBS 284.82</strain>
    </source>
</reference>
<feature type="domain" description="F-box" evidence="1">
    <location>
        <begin position="60"/>
        <end position="106"/>
    </location>
</feature>
<gene>
    <name evidence="2" type="ORF">C8A01DRAFT_41244</name>
</gene>
<evidence type="ECO:0000313" key="3">
    <source>
        <dbReference type="Proteomes" id="UP001303115"/>
    </source>
</evidence>
<keyword evidence="3" id="KW-1185">Reference proteome</keyword>
<dbReference type="InterPro" id="IPR001810">
    <property type="entry name" value="F-box_dom"/>
</dbReference>